<keyword evidence="3" id="KW-1185">Reference proteome</keyword>
<dbReference type="Proteomes" id="UP001500707">
    <property type="component" value="Unassembled WGS sequence"/>
</dbReference>
<name>A0ABP6YZ22_9ACTN</name>
<evidence type="ECO:0008006" key="4">
    <source>
        <dbReference type="Google" id="ProtNLM"/>
    </source>
</evidence>
<feature type="region of interest" description="Disordered" evidence="1">
    <location>
        <begin position="43"/>
        <end position="73"/>
    </location>
</feature>
<evidence type="ECO:0000313" key="2">
    <source>
        <dbReference type="EMBL" id="GAA3593072.1"/>
    </source>
</evidence>
<protein>
    <recommendedName>
        <fullName evidence="4">FXSXX-COOH protein</fullName>
    </recommendedName>
</protein>
<evidence type="ECO:0000313" key="3">
    <source>
        <dbReference type="Proteomes" id="UP001500707"/>
    </source>
</evidence>
<dbReference type="EMBL" id="BAABCE010000030">
    <property type="protein sequence ID" value="GAA3593072.1"/>
    <property type="molecule type" value="Genomic_DNA"/>
</dbReference>
<reference evidence="3" key="1">
    <citation type="journal article" date="2019" name="Int. J. Syst. Evol. Microbiol.">
        <title>The Global Catalogue of Microorganisms (GCM) 10K type strain sequencing project: providing services to taxonomists for standard genome sequencing and annotation.</title>
        <authorList>
            <consortium name="The Broad Institute Genomics Platform"/>
            <consortium name="The Broad Institute Genome Sequencing Center for Infectious Disease"/>
            <person name="Wu L."/>
            <person name="Ma J."/>
        </authorList>
    </citation>
    <scope>NUCLEOTIDE SEQUENCE [LARGE SCALE GENOMIC DNA]</scope>
    <source>
        <strain evidence="3">JCM 17656</strain>
    </source>
</reference>
<accession>A0ABP6YZ22</accession>
<proteinExistence type="predicted"/>
<organism evidence="2 3">
    <name type="scientific">Streptomyces osmaniensis</name>
    <dbReference type="NCBI Taxonomy" id="593134"/>
    <lineage>
        <taxon>Bacteria</taxon>
        <taxon>Bacillati</taxon>
        <taxon>Actinomycetota</taxon>
        <taxon>Actinomycetes</taxon>
        <taxon>Kitasatosporales</taxon>
        <taxon>Streptomycetaceae</taxon>
        <taxon>Streptomyces</taxon>
    </lineage>
</organism>
<sequence length="73" mass="8022">MHEPRAFRSALPDLSQVPFARLTALEDPELARALRVLAEAVRKPYGPLRGDSQNEEMAADPRRSGTRGAHPSS</sequence>
<gene>
    <name evidence="2" type="ORF">GCM10022295_88330</name>
</gene>
<evidence type="ECO:0000256" key="1">
    <source>
        <dbReference type="SAM" id="MobiDB-lite"/>
    </source>
</evidence>
<comment type="caution">
    <text evidence="2">The sequence shown here is derived from an EMBL/GenBank/DDBJ whole genome shotgun (WGS) entry which is preliminary data.</text>
</comment>